<sequence length="231" mass="26089">MQNQQGQMHQNMHTGAVPPQLNHGGHEVFDVHEVLSGSIGTMNQYLMLRPQIKDQELLAILDRQYKFMQDEYNITLECFQTGQDPAHRTQSYNMTQGNDFVYGLKPSQPKKPMQSMTEISDEFISGCMLAACKSGASQKTMAALETTNPVVRRVLADSVPNCIEMAYEISVYQNKNHYYQVPQLSEQDTQQILNSFAPAQGSPQTQNMNMNTNAVMNAGMNNMYPNNNMKH</sequence>
<reference evidence="5 6" key="1">
    <citation type="submission" date="2017-07" db="EMBL/GenBank/DDBJ databases">
        <title>The complete genome sequence of Bacillus mesonae strain H20-5, an efficient strain improving plant abiotic stress resistance.</title>
        <authorList>
            <person name="Kim S.Y."/>
            <person name="Song H."/>
            <person name="Sang M.K."/>
            <person name="Weon H.-Y."/>
            <person name="Song J."/>
        </authorList>
    </citation>
    <scope>NUCLEOTIDE SEQUENCE [LARGE SCALE GENOMIC DNA]</scope>
    <source>
        <strain evidence="5 6">H20-5</strain>
    </source>
</reference>
<accession>A0A3Q9QX00</accession>
<dbReference type="AlphaFoldDB" id="A0A3Q9QX00"/>
<proteinExistence type="inferred from homology"/>
<protein>
    <submittedName>
        <fullName evidence="5">Spore coat protein</fullName>
    </submittedName>
</protein>
<dbReference type="GO" id="GO:0030435">
    <property type="term" value="P:sporulation resulting in formation of a cellular spore"/>
    <property type="evidence" value="ECO:0007669"/>
    <property type="project" value="UniProtKB-KW"/>
</dbReference>
<dbReference type="PANTHER" id="PTHR39183">
    <property type="entry name" value="SPORE COAT PROTEIN F-LIKE PROTEIN YHCQ"/>
    <property type="match status" value="1"/>
</dbReference>
<evidence type="ECO:0000256" key="4">
    <source>
        <dbReference type="SAM" id="MobiDB-lite"/>
    </source>
</evidence>
<dbReference type="STRING" id="1193713.GCA_001636315_01506"/>
<dbReference type="EMBL" id="CP022572">
    <property type="protein sequence ID" value="AZU65110.1"/>
    <property type="molecule type" value="Genomic_DNA"/>
</dbReference>
<evidence type="ECO:0000256" key="2">
    <source>
        <dbReference type="ARBA" id="ARBA00024325"/>
    </source>
</evidence>
<keyword evidence="5" id="KW-0167">Capsid protein</keyword>
<organism evidence="5 6">
    <name type="scientific">Neobacillus mesonae</name>
    <dbReference type="NCBI Taxonomy" id="1193713"/>
    <lineage>
        <taxon>Bacteria</taxon>
        <taxon>Bacillati</taxon>
        <taxon>Bacillota</taxon>
        <taxon>Bacilli</taxon>
        <taxon>Bacillales</taxon>
        <taxon>Bacillaceae</taxon>
        <taxon>Neobacillus</taxon>
    </lineage>
</organism>
<evidence type="ECO:0000256" key="1">
    <source>
        <dbReference type="ARBA" id="ARBA00022969"/>
    </source>
</evidence>
<comment type="subcellular location">
    <subcellularLocation>
        <location evidence="2">Spore coat</location>
    </subcellularLocation>
</comment>
<name>A0A3Q9QX00_9BACI</name>
<dbReference type="Gene3D" id="1.20.1260.10">
    <property type="match status" value="1"/>
</dbReference>
<keyword evidence="6" id="KW-1185">Reference proteome</keyword>
<evidence type="ECO:0000256" key="3">
    <source>
        <dbReference type="ARBA" id="ARBA00024344"/>
    </source>
</evidence>
<keyword evidence="1" id="KW-0749">Sporulation</keyword>
<keyword evidence="5" id="KW-0946">Virion</keyword>
<dbReference type="PANTHER" id="PTHR39183:SF1">
    <property type="entry name" value="SPORE COAT PROTEIN F-LIKE PROTEIN YHCQ"/>
    <property type="match status" value="1"/>
</dbReference>
<feature type="compositionally biased region" description="Low complexity" evidence="4">
    <location>
        <begin position="1"/>
        <end position="13"/>
    </location>
</feature>
<dbReference type="KEGG" id="nmk:CHR53_23030"/>
<dbReference type="Proteomes" id="UP000282892">
    <property type="component" value="Chromosome"/>
</dbReference>
<dbReference type="InterPro" id="IPR012347">
    <property type="entry name" value="Ferritin-like"/>
</dbReference>
<dbReference type="OrthoDB" id="2577233at2"/>
<evidence type="ECO:0000313" key="6">
    <source>
        <dbReference type="Proteomes" id="UP000282892"/>
    </source>
</evidence>
<dbReference type="RefSeq" id="WP_127490040.1">
    <property type="nucleotide sequence ID" value="NZ_CP022572.1"/>
</dbReference>
<gene>
    <name evidence="5" type="ORF">CHR53_23030</name>
</gene>
<feature type="region of interest" description="Disordered" evidence="4">
    <location>
        <begin position="1"/>
        <end position="24"/>
    </location>
</feature>
<dbReference type="Pfam" id="PF07875">
    <property type="entry name" value="Coat_F"/>
    <property type="match status" value="1"/>
</dbReference>
<evidence type="ECO:0000313" key="5">
    <source>
        <dbReference type="EMBL" id="AZU65110.1"/>
    </source>
</evidence>
<dbReference type="InterPro" id="IPR012851">
    <property type="entry name" value="Spore_coat_CotF-like"/>
</dbReference>
<comment type="similarity">
    <text evidence="3">Belongs to the CotF family.</text>
</comment>